<dbReference type="SUPFAM" id="SSF47459">
    <property type="entry name" value="HLH, helix-loop-helix DNA-binding domain"/>
    <property type="match status" value="1"/>
</dbReference>
<keyword evidence="4" id="KW-0539">Nucleus</keyword>
<keyword evidence="3" id="KW-0804">Transcription</keyword>
<dbReference type="Pfam" id="PF00010">
    <property type="entry name" value="HLH"/>
    <property type="match status" value="1"/>
</dbReference>
<dbReference type="InterPro" id="IPR011598">
    <property type="entry name" value="bHLH_dom"/>
</dbReference>
<evidence type="ECO:0000256" key="1">
    <source>
        <dbReference type="ARBA" id="ARBA00004123"/>
    </source>
</evidence>
<feature type="region of interest" description="Disordered" evidence="6">
    <location>
        <begin position="51"/>
        <end position="75"/>
    </location>
</feature>
<dbReference type="InterPro" id="IPR052610">
    <property type="entry name" value="bHLH_transcription_regulator"/>
</dbReference>
<dbReference type="InterPro" id="IPR036638">
    <property type="entry name" value="HLH_DNA-bd_sf"/>
</dbReference>
<evidence type="ECO:0000256" key="2">
    <source>
        <dbReference type="ARBA" id="ARBA00023015"/>
    </source>
</evidence>
<comment type="subcellular location">
    <subcellularLocation>
        <location evidence="1">Nucleus</location>
    </subcellularLocation>
</comment>
<keyword evidence="2" id="KW-0805">Transcription regulation</keyword>
<evidence type="ECO:0000256" key="5">
    <source>
        <dbReference type="SAM" id="Coils"/>
    </source>
</evidence>
<evidence type="ECO:0000256" key="4">
    <source>
        <dbReference type="ARBA" id="ARBA00023242"/>
    </source>
</evidence>
<evidence type="ECO:0000256" key="3">
    <source>
        <dbReference type="ARBA" id="ARBA00023163"/>
    </source>
</evidence>
<dbReference type="PANTHER" id="PTHR45959:SF35">
    <property type="entry name" value="MYC-TYPE, BASIC HELIX-LOOP-HELIX (BHLH) DOMAIN-CONTAINING PROTEIN-RELATED"/>
    <property type="match status" value="1"/>
</dbReference>
<sequence>MDISHGWLADLEMEDPGHMSCDQMNILYDDIDNLSFDSFYSQMYTEKTKNINQTSDQTCQSEVKNPSYQEKSSSTINKISATPEPLIPTNLPSSKTFTLSFGDLKPKDEPYPQLQNPLFLPVTLRNPIQAQDHVLAERKRREKLNRNFITLSNVLPNLKKMDKASMLEDASNYIKELEGRVKELEGTLENNKRKNVDQESFISVKRYRPSSSDDEYYWHDEPTISGESTAPSKRTPEIEVCILGNTLTVSIQSQKNHSSFIKALTQMQKFGLSIISSSSMPFANTHLLITIIAQIVDDISITITELVKNLQQSILIEAK</sequence>
<protein>
    <submittedName>
        <fullName evidence="8">Myc-type, basic helix-loop-helix (BHLH) domain-containing protein</fullName>
    </submittedName>
</protein>
<accession>A0A6L2NL04</accession>
<dbReference type="GO" id="GO:0005634">
    <property type="term" value="C:nucleus"/>
    <property type="evidence" value="ECO:0007669"/>
    <property type="project" value="UniProtKB-SubCell"/>
</dbReference>
<dbReference type="PANTHER" id="PTHR45959">
    <property type="entry name" value="BHLH TRANSCRIPTION FACTOR"/>
    <property type="match status" value="1"/>
</dbReference>
<organism evidence="8">
    <name type="scientific">Tanacetum cinerariifolium</name>
    <name type="common">Dalmatian daisy</name>
    <name type="synonym">Chrysanthemum cinerariifolium</name>
    <dbReference type="NCBI Taxonomy" id="118510"/>
    <lineage>
        <taxon>Eukaryota</taxon>
        <taxon>Viridiplantae</taxon>
        <taxon>Streptophyta</taxon>
        <taxon>Embryophyta</taxon>
        <taxon>Tracheophyta</taxon>
        <taxon>Spermatophyta</taxon>
        <taxon>Magnoliopsida</taxon>
        <taxon>eudicotyledons</taxon>
        <taxon>Gunneridae</taxon>
        <taxon>Pentapetalae</taxon>
        <taxon>asterids</taxon>
        <taxon>campanulids</taxon>
        <taxon>Asterales</taxon>
        <taxon>Asteraceae</taxon>
        <taxon>Asteroideae</taxon>
        <taxon>Anthemideae</taxon>
        <taxon>Anthemidinae</taxon>
        <taxon>Tanacetum</taxon>
    </lineage>
</organism>
<keyword evidence="5" id="KW-0175">Coiled coil</keyword>
<dbReference type="AlphaFoldDB" id="A0A6L2NL04"/>
<feature type="domain" description="BHLH" evidence="7">
    <location>
        <begin position="128"/>
        <end position="177"/>
    </location>
</feature>
<dbReference type="EMBL" id="BKCJ010009424">
    <property type="protein sequence ID" value="GEU86896.1"/>
    <property type="molecule type" value="Genomic_DNA"/>
</dbReference>
<name>A0A6L2NL04_TANCI</name>
<feature type="coiled-coil region" evidence="5">
    <location>
        <begin position="167"/>
        <end position="194"/>
    </location>
</feature>
<proteinExistence type="predicted"/>
<dbReference type="PROSITE" id="PS50888">
    <property type="entry name" value="BHLH"/>
    <property type="match status" value="1"/>
</dbReference>
<evidence type="ECO:0000256" key="6">
    <source>
        <dbReference type="SAM" id="MobiDB-lite"/>
    </source>
</evidence>
<dbReference type="Gene3D" id="4.10.280.10">
    <property type="entry name" value="Helix-loop-helix DNA-binding domain"/>
    <property type="match status" value="1"/>
</dbReference>
<dbReference type="SMART" id="SM00353">
    <property type="entry name" value="HLH"/>
    <property type="match status" value="1"/>
</dbReference>
<evidence type="ECO:0000259" key="7">
    <source>
        <dbReference type="PROSITE" id="PS50888"/>
    </source>
</evidence>
<gene>
    <name evidence="8" type="ORF">Tci_058874</name>
</gene>
<comment type="caution">
    <text evidence="8">The sequence shown here is derived from an EMBL/GenBank/DDBJ whole genome shotgun (WGS) entry which is preliminary data.</text>
</comment>
<evidence type="ECO:0000313" key="8">
    <source>
        <dbReference type="EMBL" id="GEU86896.1"/>
    </source>
</evidence>
<reference evidence="8" key="1">
    <citation type="journal article" date="2019" name="Sci. Rep.">
        <title>Draft genome of Tanacetum cinerariifolium, the natural source of mosquito coil.</title>
        <authorList>
            <person name="Yamashiro T."/>
            <person name="Shiraishi A."/>
            <person name="Satake H."/>
            <person name="Nakayama K."/>
        </authorList>
    </citation>
    <scope>NUCLEOTIDE SEQUENCE</scope>
</reference>
<dbReference type="GO" id="GO:0046983">
    <property type="term" value="F:protein dimerization activity"/>
    <property type="evidence" value="ECO:0007669"/>
    <property type="project" value="InterPro"/>
</dbReference>